<evidence type="ECO:0000256" key="1">
    <source>
        <dbReference type="SAM" id="Coils"/>
    </source>
</evidence>
<reference evidence="4 5" key="2">
    <citation type="submission" date="2024-07" db="EMBL/GenBank/DDBJ databases">
        <authorList>
            <person name="Akdeniz Z."/>
        </authorList>
    </citation>
    <scope>NUCLEOTIDE SEQUENCE [LARGE SCALE GENOMIC DNA]</scope>
</reference>
<reference evidence="3" key="1">
    <citation type="submission" date="2023-06" db="EMBL/GenBank/DDBJ databases">
        <authorList>
            <person name="Kurt Z."/>
        </authorList>
    </citation>
    <scope>NUCLEOTIDE SEQUENCE</scope>
</reference>
<accession>A0AA86PS97</accession>
<dbReference type="EMBL" id="CAXDID020000302">
    <property type="protein sequence ID" value="CAL6073732.1"/>
    <property type="molecule type" value="Genomic_DNA"/>
</dbReference>
<evidence type="ECO:0000313" key="3">
    <source>
        <dbReference type="EMBL" id="CAI9944806.1"/>
    </source>
</evidence>
<evidence type="ECO:0000313" key="5">
    <source>
        <dbReference type="Proteomes" id="UP001642409"/>
    </source>
</evidence>
<evidence type="ECO:0000313" key="4">
    <source>
        <dbReference type="EMBL" id="CAL6073732.1"/>
    </source>
</evidence>
<dbReference type="EMBL" id="CATOUU010000733">
    <property type="protein sequence ID" value="CAI9944806.1"/>
    <property type="molecule type" value="Genomic_DNA"/>
</dbReference>
<feature type="compositionally biased region" description="Basic and acidic residues" evidence="2">
    <location>
        <begin position="2611"/>
        <end position="2645"/>
    </location>
</feature>
<comment type="caution">
    <text evidence="3">The sequence shown here is derived from an EMBL/GenBank/DDBJ whole genome shotgun (WGS) entry which is preliminary data.</text>
</comment>
<proteinExistence type="predicted"/>
<dbReference type="PANTHER" id="PTHR45615:SF63">
    <property type="entry name" value="CHROMOSOME UNDETERMINED SCAFFOLD_10, WHOLE GENOME SHOTGUN SEQUENCE"/>
    <property type="match status" value="1"/>
</dbReference>
<dbReference type="Proteomes" id="UP001642409">
    <property type="component" value="Unassembled WGS sequence"/>
</dbReference>
<organism evidence="3">
    <name type="scientific">Hexamita inflata</name>
    <dbReference type="NCBI Taxonomy" id="28002"/>
    <lineage>
        <taxon>Eukaryota</taxon>
        <taxon>Metamonada</taxon>
        <taxon>Diplomonadida</taxon>
        <taxon>Hexamitidae</taxon>
        <taxon>Hexamitinae</taxon>
        <taxon>Hexamita</taxon>
    </lineage>
</organism>
<keyword evidence="5" id="KW-1185">Reference proteome</keyword>
<evidence type="ECO:0000256" key="2">
    <source>
        <dbReference type="SAM" id="MobiDB-lite"/>
    </source>
</evidence>
<dbReference type="PANTHER" id="PTHR45615">
    <property type="entry name" value="MYOSIN HEAVY CHAIN, NON-MUSCLE"/>
    <property type="match status" value="1"/>
</dbReference>
<feature type="region of interest" description="Disordered" evidence="2">
    <location>
        <begin position="2604"/>
        <end position="2647"/>
    </location>
</feature>
<name>A0AA86PS97_9EUKA</name>
<feature type="coiled-coil region" evidence="1">
    <location>
        <begin position="1298"/>
        <end position="1325"/>
    </location>
</feature>
<sequence>MATLLDSQSPEHLLTLINCDSPSEIIVSTIKQVDQYLDTNADQLEDTEAALMLRFSEYAFHHDQNVSSVAQHFITKLINSEQFLIDSGAKQASTCCSQKSFSVFMDYTNASYKSGFESNDFVQHYLYFCFSQQPNTFEMPCYKKFIRLIADKAGQFISVSQLLQKLFALNPDAVLVCFGDDSIGTQLIKYIQTQVQSIMSQLSYENVKECVSSINFLLSFINESQKFTECKAQCQALIVDSLTDLSQGNFNMLQKLETQQLFQFLNALSKSDHKTNELALKFSTLFQQNLEKEQLIHIGQFVCNILLQKIVDQDYICIILENLLMNHVYKSSNKEVQGSFIQKLVKIIEFQEQLGYVQKCKITTTFQRYYEYIVNNYLAEIQSLINSQIYSEIQNIKNIYQVHFQALEIKLNTVTDKIIVQFLQTLWAKNNTLMCDTYIKYTYFNQEDPITLMQCNEQFQYYELLEDPIMLYLKQLIQSNTYFVFIQNAILSWLRKQTQIVQLQNRFPYTEIGDNIDLDEKLFITIMRLHKQLLASSAFSKECAVKNKNSIIVQFICLQYVTIKPVLINQLVLYVTKFITENKLKLSDFDLQLTAQIMRQKLDYFLLTPIQFDQRNLKTEDFMSLLLPQTRGIDFEKSIDELFAFFSIFEKNQHSLEVIVYVCFNVLSEQKQCDQLLLQAARVILFGRNLSLKVYFLQQIVKRVSLFDSIFLGENLSSTQHFVLSLKYLLSLGSIQMESLTNQATSVKQVASQTQGGQTQGTQSMHTEQIMMQITQVPFIQQFQLFFVTAAQLNGSRQTLFEQLVDSSCVSPFLDTPSCYQELNYLNQIQIQPFQLRHIHLSNNQQLSPSSLAEQASDVLGKLGTYAQTGPNNEMYCHDEQQSQFEFNFVKMMKDKQENTNLNKYKLTNDVDFKIKSSVGALLTYYTNYLLKQQAVDVELFIRDKEQPYILKEIFDFEQWVWNNYKTLIIENKPKFLYTLLLFSLSLSQFQEKYLGFSTYINKDIFDELLPQLMQIIIGVQNDDYLVYSLNIQIEAQELLGNLKEYIDKQKFTSIIANLLNQYQCNVNLAYKLFDVIIKMQKYIQIQEINKQMSKVVEKLCQKIVLTPIEIQLLCIFSNIIMEKAEDVDYEFSVINKLMICEIQKKRIELTLPQHNIDDYSSMKQYIATLYVNSESRNELCKQLIDQFKNINSELQQAQLIKCIQLIFSQECTQSLKQLILDTKNTQLIEAFVQIQYNIEDAFELINESTSQSFQTNLINQLIIQQLLLLDVQNPKQIDIQLMQFFSMFSSNKFVLNKDEEDKIFQKLENIMEQLNENQNNLEFHGTIINLFLNQNYFEDALVELLAAFVKLYNGQLIQKYIQHSSIEYYSQLQKIDDKYFPEIMQCNYYTIEYFNRHITKIPKLSVFNKELQHYHQKYKFISLQYDELMFDIGQCVQSSKIDQIVEDLCNHSSNGSIFGPMLKLNICFYQKQVQEFSDSLTSISDDFLIQLTNSKLLRVLSQVCQISQQVNIQNLKKILNIILLKLLKEKIQSTINQLFVEIITNIHYILLQNVDNKEELLQEAVNTLNVYFYISFQQNKQEYQGEWYKYNLGDEPRTTYLVYQLLVQINNVYCDLDQRFKQKSIISNILYFLIFLISADNNIDPLFQLTQSLLANQDVQIKFKQKMYVNNCMGYELSQIEFNTALLYTQYINRCPVLFNQECLLFFSKQGILIYQDNFNCKNLFDKCVAYYEKQTIQQMTICQYYRTQIIQQIVSSAFNFFELQLQIYSLSTFLTAQSSQLQPLDFQQTLFLNTFSEQHDSKIQLEQAVIELKLRMQRVQQEVSLFEHCIDIMHQMKLNNQYIKSNLINNLIGSMYGYIINAPQCYVEASKVLTEPVLINQYVNSFIRMYNLFGQLLQIYSATIESSDSGNSINEFQLNKYLTDELSNKISNLRLPAFLSHIKDKLELQSRQMQHQTVQAKEQFVQIQVQNAVLIVQQSFSYSITDRTDFGDDFSILTEFEAWNSSNAFILSCELLIGYIEIIRVLSKLPNALIYATEERWKKLIQYVGTQCQQVYFCPSATFSINSLRMRLYFEEIILNKTEKWQQKILPQFKLSGFTIRIENSINQLLQFVSDFSLWQMWLTQKKSPQIPQNEYQEKIKQYWKEIQRQFGVASSYFQKDQEQLDQAMQPLELPLAEIWEFSHWALTQNTYRQNRLSHVSNIMMQILVLSCRLPTKIKESISTEHTIMIDDMIQLKFVLRCLMLNSDFASQMYLQFTEQVFSKINYVSDCKSDQIIQCTHSHQYHNFIENNQTTIQFQKGMLSVLLTPQLSSQFIRNQLPKIITKTLLSNHTFPFDNYFLIMLTDNYQQKPFSSDVTKLGYIQQVKTVFQNNKEKGQVKRWSYQMGHYLPAISTQYQLNYSVCLDSQNIENTMLVEKLYNAGTPHCEATQYTQFQQQQQNARQNGQKQTNRNIEMKHLFEVLASVIALLKSHQDYDINSMLDLSKMVCFDLINKNDKNEDAFKQLVSDGAIEQGSLGAVYYEAYLLLIICYQQLYLQIIKQYLQKPIESLRSLVDDTKKQLDEAEKKIQLADRTIKKSQQDIKEIEATLMSLFLKQDQLLRNPSNPEQNEKDIQQNESELKSSRKKSEEAHSEQNKATKEIDQQNQYKLRQQSMLIKQMMSALEAQVQNKNSTLNDMCVKFTELNGFFDKYYRLDIEQHQIINQMFLNEKIAQRLVCSMYSDLNEQEAVFGLLYPTQLKQHDGKQFMFSVANKKLYEVNSLKAKDSKPILLQNKIFDRYSKYCITFDNNHLSEKQYEENRITSFKCRPMFYWLGMQGDAMNFIINQCLLKSNPTPDYYAMYYNQMIGMHQDAVNKMQKSDIVREQQQQQPNDITGNLNEMLKKYIRKIANGVLKQCAKQETTIQKMGILMKYTALFDNHSLNAVPDNITKEIEKQEQVKASIVIYERDAFQNLMYEKLIVSLLETNQFKDLDAIGKDMRDEYIKKQYRSNQNNAFYVQISKFKLFMDKMTKKIRESSLKMDEQKSNDIYEWIQKFSTQIETQELQENSEKQQMHFMNQQFICQVIALLNSVFPGQFNELHGIFIPGSAVYSSVFNSIIENEENRQEGDKLTELYTKAYSSPIVDQELDYDYWITRKIYESYAIFAALYPNLAIEIILKQGTLRRAIGESIITEKKEILQRPNINNCKLNAGDASLFSPLVLFLIQSYTPSSMAPGANLVFIEKQKNQSDQNSMIKDLEMVNFEEYQKSCQELGHYVLQQVSSIIGQEPGIKLGSIENSYQSDASMTQYQVETLMFMINFAFLNFIENQQLIHKLILLFRDQLVSGFGRKSLFSTPLCFRAYHQYKNYYCKCLMIYQLIRESYGHDDINQIAQQIQQIVQETVQDSIYEQDLQQSIRGLASITQLNQLFISSVQYIVAHQSLNCNPLFQMLKQQLQNFRINSINELMQHSLANGDPLAAYKLGDDHVFAQWIKGDYKNDSMRQRHLLLIQSSLLQGSIKQTLQLIDSFKEQKPNFQFEKAFTRSVYEHICCELGHQNIMQLQFQNLFDPSRLNVNQIFMLAQGMEDQLEQFLREEYNKISQSKLEDLAENIKNQLYKLLVNMFDMLLFGAIKQEQAGIQMLKRFVEQFQLPMKVMRLQMDDTFRAISKIMGNEKFDQNGTLLSHLCDSYLSKVQRLPDLSDVFYQLCVEIIYGQSELCQKTLFTSMISRQLQNPIRRFEYQQFIKSSVGDDHSLILQLLDNNIAEIIQKEWHLQPIQFLRSITQKLHKTTLQQNQQIGKLFALKIINDEENYLQNFQHIKVQNSVWLHAVLTKMDKHIKQYTVQQIHDINYKIAQIDLQPSVAQYLKFNVNIDLKTQIKELINKLNLILQEQVEIHPEAFEKPVIVQKIVKTALPVTKKQIIATPSQINQQISNEEYVINKDFKILYIDSLPIIQLELNGQSDNLSCHLLQLPTDQALIELVSQVLGITNVMQVHLYDQMWRKSVQLYSIDQKVINYEQYLINNSIVRIYKSTINAKRIYDLNPKLFKYDFENLFNKKKQICQNIAVLMIAHETMALGEVQLYKKSIDINTGNLIHFCCAQQFPIQADQQNQLIFHGLHMVNELLHQAVVSKSDSIHTNYVQIDRFALEFLQPHIAIGYISGFIGKAMKQVGINATVGLGLYSKRVLVYDQTQISAGNTLSDVYQMIYYDIVGPVSQVINYYQEFVPDMKLQVNQTLALTTKTLEVITDKTDERRLMRIYGTHGLTQQFYQTMKNLMPTAVEWVVYAISVCYEE</sequence>
<keyword evidence="1" id="KW-0175">Coiled coil</keyword>
<feature type="coiled-coil region" evidence="1">
    <location>
        <begin position="2550"/>
        <end position="2591"/>
    </location>
</feature>
<protein>
    <submittedName>
        <fullName evidence="3">Uncharacterized protein</fullName>
    </submittedName>
</protein>
<gene>
    <name evidence="3" type="ORF">HINF_LOCUS32451</name>
    <name evidence="4" type="ORF">HINF_LOCUS56245</name>
</gene>